<comment type="caution">
    <text evidence="1">The sequence shown here is derived from an EMBL/GenBank/DDBJ whole genome shotgun (WGS) entry which is preliminary data.</text>
</comment>
<evidence type="ECO:0000313" key="1">
    <source>
        <dbReference type="EMBL" id="PVY96182.1"/>
    </source>
</evidence>
<reference evidence="1 2" key="1">
    <citation type="submission" date="2018-04" db="EMBL/GenBank/DDBJ databases">
        <title>Genomic Encyclopedia of Type Strains, Phase IV (KMG-IV): sequencing the most valuable type-strain genomes for metagenomic binning, comparative biology and taxonomic classification.</title>
        <authorList>
            <person name="Goeker M."/>
        </authorList>
    </citation>
    <scope>NUCLEOTIDE SEQUENCE [LARGE SCALE GENOMIC DNA]</scope>
    <source>
        <strain evidence="1 2">DSM 45771</strain>
    </source>
</reference>
<protein>
    <submittedName>
        <fullName evidence="1">Uncharacterized protein</fullName>
    </submittedName>
</protein>
<dbReference type="RefSeq" id="WP_116711431.1">
    <property type="nucleotide sequence ID" value="NZ_QEKW01000032.1"/>
</dbReference>
<dbReference type="AlphaFoldDB" id="A0A2U1E8I4"/>
<dbReference type="OrthoDB" id="9798220at2"/>
<organism evidence="1 2">
    <name type="scientific">Actinomycetospora cinnamomea</name>
    <dbReference type="NCBI Taxonomy" id="663609"/>
    <lineage>
        <taxon>Bacteria</taxon>
        <taxon>Bacillati</taxon>
        <taxon>Actinomycetota</taxon>
        <taxon>Actinomycetes</taxon>
        <taxon>Pseudonocardiales</taxon>
        <taxon>Pseudonocardiaceae</taxon>
        <taxon>Actinomycetospora</taxon>
    </lineage>
</organism>
<evidence type="ECO:0000313" key="2">
    <source>
        <dbReference type="Proteomes" id="UP000245639"/>
    </source>
</evidence>
<accession>A0A2U1E8I4</accession>
<dbReference type="EMBL" id="QEKW01000032">
    <property type="protein sequence ID" value="PVY96182.1"/>
    <property type="molecule type" value="Genomic_DNA"/>
</dbReference>
<sequence>MSDRRWLCLGGLQHGWVVTGWDTGNESMAAYELFCPTCGRLVGRERPDEVWEWVPLEGDQP</sequence>
<dbReference type="Proteomes" id="UP000245639">
    <property type="component" value="Unassembled WGS sequence"/>
</dbReference>
<gene>
    <name evidence="1" type="ORF">C8D89_13223</name>
</gene>
<name>A0A2U1E8I4_9PSEU</name>
<keyword evidence="2" id="KW-1185">Reference proteome</keyword>
<proteinExistence type="predicted"/>